<keyword evidence="3" id="KW-1185">Reference proteome</keyword>
<feature type="compositionally biased region" description="Low complexity" evidence="1">
    <location>
        <begin position="278"/>
        <end position="292"/>
    </location>
</feature>
<dbReference type="AlphaFoldDB" id="A0A8H2VWK6"/>
<feature type="compositionally biased region" description="Basic and acidic residues" evidence="1">
    <location>
        <begin position="392"/>
        <end position="402"/>
    </location>
</feature>
<accession>A0A8H2VWK6</accession>
<evidence type="ECO:0000313" key="3">
    <source>
        <dbReference type="Proteomes" id="UP000624404"/>
    </source>
</evidence>
<feature type="region of interest" description="Disordered" evidence="1">
    <location>
        <begin position="212"/>
        <end position="378"/>
    </location>
</feature>
<dbReference type="Proteomes" id="UP000624404">
    <property type="component" value="Unassembled WGS sequence"/>
</dbReference>
<feature type="region of interest" description="Disordered" evidence="1">
    <location>
        <begin position="1"/>
        <end position="46"/>
    </location>
</feature>
<gene>
    <name evidence="2" type="ORF">SCLTRI_LOCUS6301</name>
</gene>
<evidence type="ECO:0000256" key="1">
    <source>
        <dbReference type="SAM" id="MobiDB-lite"/>
    </source>
</evidence>
<reference evidence="2" key="1">
    <citation type="submission" date="2020-10" db="EMBL/GenBank/DDBJ databases">
        <authorList>
            <person name="Kusch S."/>
        </authorList>
    </citation>
    <scope>NUCLEOTIDE SEQUENCE</scope>
    <source>
        <strain evidence="2">SwB9</strain>
    </source>
</reference>
<feature type="compositionally biased region" description="Low complexity" evidence="1">
    <location>
        <begin position="315"/>
        <end position="329"/>
    </location>
</feature>
<feature type="compositionally biased region" description="Polar residues" evidence="1">
    <location>
        <begin position="14"/>
        <end position="23"/>
    </location>
</feature>
<evidence type="ECO:0000313" key="2">
    <source>
        <dbReference type="EMBL" id="CAD6446509.1"/>
    </source>
</evidence>
<proteinExistence type="predicted"/>
<feature type="compositionally biased region" description="Basic and acidic residues" evidence="1">
    <location>
        <begin position="1"/>
        <end position="12"/>
    </location>
</feature>
<organism evidence="2 3">
    <name type="scientific">Sclerotinia trifoliorum</name>
    <dbReference type="NCBI Taxonomy" id="28548"/>
    <lineage>
        <taxon>Eukaryota</taxon>
        <taxon>Fungi</taxon>
        <taxon>Dikarya</taxon>
        <taxon>Ascomycota</taxon>
        <taxon>Pezizomycotina</taxon>
        <taxon>Leotiomycetes</taxon>
        <taxon>Helotiales</taxon>
        <taxon>Sclerotiniaceae</taxon>
        <taxon>Sclerotinia</taxon>
    </lineage>
</organism>
<dbReference type="OrthoDB" id="4204700at2759"/>
<feature type="region of interest" description="Disordered" evidence="1">
    <location>
        <begin position="392"/>
        <end position="413"/>
    </location>
</feature>
<comment type="caution">
    <text evidence="2">The sequence shown here is derived from an EMBL/GenBank/DDBJ whole genome shotgun (WGS) entry which is preliminary data.</text>
</comment>
<feature type="compositionally biased region" description="Polar residues" evidence="1">
    <location>
        <begin position="342"/>
        <end position="373"/>
    </location>
</feature>
<protein>
    <submittedName>
        <fullName evidence="2">771c346e-1cbe-47af-a5bb-7680f15ccb0e-CDS</fullName>
    </submittedName>
</protein>
<sequence>MVLEDSSSKEANESFDSIPTSDSDPYASAGQGQGGGQGTGRQTYRVDGSTIPKPLPILGPLFGFNDAFLSKIINARVQNAAKVTKRPLRQEEIDALAFHTAKIIRINSFAPVAGLSAGIYRATQTAATFRFPFYQPNLETFNSNVFPHPRMPYIRGFPAIIAWHTFRGLCYCYVGQTVSKILFGGYAASVGAVGQMGDKRLKDIVKATTEEVARTQKNLPSPAGIPRPRMKPGQGQSQSGNTQDHDDASPTGGADWYGDDGASGSTQSTPQTFPPMKPQRQFPTQAPAQAPAQEEEKPFDLFDDASPTSGQGMNTNTSTSQSSKPTSGSAWDRVRRGEKPASNINTPSQSRKSGWATNTPKTSEVASTDTFAFSKTEEERNLAQLEAQKEFDARVEKERRGGDFSSAGDQKRW</sequence>
<name>A0A8H2VWK6_9HELO</name>
<dbReference type="EMBL" id="CAJHIA010000021">
    <property type="protein sequence ID" value="CAD6446509.1"/>
    <property type="molecule type" value="Genomic_DNA"/>
</dbReference>